<accession>A0A396JLA4</accession>
<dbReference type="Proteomes" id="UP000265566">
    <property type="component" value="Chromosome 1"/>
</dbReference>
<dbReference type="Gramene" id="rna2729">
    <property type="protein sequence ID" value="RHN79039.1"/>
    <property type="gene ID" value="gene2729"/>
</dbReference>
<gene>
    <name evidence="1" type="ORF">MtrunA17_Chr1g0172551</name>
</gene>
<name>A0A396JLA4_MEDTR</name>
<protein>
    <submittedName>
        <fullName evidence="1">Uncharacterized protein</fullName>
    </submittedName>
</protein>
<organism evidence="1 2">
    <name type="scientific">Medicago truncatula</name>
    <name type="common">Barrel medic</name>
    <name type="synonym">Medicago tribuloides</name>
    <dbReference type="NCBI Taxonomy" id="3880"/>
    <lineage>
        <taxon>Eukaryota</taxon>
        <taxon>Viridiplantae</taxon>
        <taxon>Streptophyta</taxon>
        <taxon>Embryophyta</taxon>
        <taxon>Tracheophyta</taxon>
        <taxon>Spermatophyta</taxon>
        <taxon>Magnoliopsida</taxon>
        <taxon>eudicotyledons</taxon>
        <taxon>Gunneridae</taxon>
        <taxon>Pentapetalae</taxon>
        <taxon>rosids</taxon>
        <taxon>fabids</taxon>
        <taxon>Fabales</taxon>
        <taxon>Fabaceae</taxon>
        <taxon>Papilionoideae</taxon>
        <taxon>50 kb inversion clade</taxon>
        <taxon>NPAAA clade</taxon>
        <taxon>Hologalegina</taxon>
        <taxon>IRL clade</taxon>
        <taxon>Trifolieae</taxon>
        <taxon>Medicago</taxon>
    </lineage>
</organism>
<evidence type="ECO:0000313" key="2">
    <source>
        <dbReference type="Proteomes" id="UP000265566"/>
    </source>
</evidence>
<comment type="caution">
    <text evidence="1">The sequence shown here is derived from an EMBL/GenBank/DDBJ whole genome shotgun (WGS) entry which is preliminary data.</text>
</comment>
<proteinExistence type="predicted"/>
<sequence>MLLIHQYIRSAGPHSVSRTESPDLKVVSFTDSLLTHTSAQSAPERLLLGSDVNLQKMTSQNSASCFKPAKRVLDFTLTKGIDDLENRAEKSKPSRGCSDDFRSFDSVSLPQEVDENLSHSFQKINVNQHCLDASDNNPSSLVELVNVTDSIFGIL</sequence>
<reference evidence="2" key="1">
    <citation type="journal article" date="2018" name="Nat. Plants">
        <title>Whole-genome landscape of Medicago truncatula symbiotic genes.</title>
        <authorList>
            <person name="Pecrix Y."/>
            <person name="Staton S.E."/>
            <person name="Sallet E."/>
            <person name="Lelandais-Briere C."/>
            <person name="Moreau S."/>
            <person name="Carrere S."/>
            <person name="Blein T."/>
            <person name="Jardinaud M.F."/>
            <person name="Latrasse D."/>
            <person name="Zouine M."/>
            <person name="Zahm M."/>
            <person name="Kreplak J."/>
            <person name="Mayjonade B."/>
            <person name="Satge C."/>
            <person name="Perez M."/>
            <person name="Cauet S."/>
            <person name="Marande W."/>
            <person name="Chantry-Darmon C."/>
            <person name="Lopez-Roques C."/>
            <person name="Bouchez O."/>
            <person name="Berard A."/>
            <person name="Debelle F."/>
            <person name="Munos S."/>
            <person name="Bendahmane A."/>
            <person name="Berges H."/>
            <person name="Niebel A."/>
            <person name="Buitink J."/>
            <person name="Frugier F."/>
            <person name="Benhamed M."/>
            <person name="Crespi M."/>
            <person name="Gouzy J."/>
            <person name="Gamas P."/>
        </authorList>
    </citation>
    <scope>NUCLEOTIDE SEQUENCE [LARGE SCALE GENOMIC DNA]</scope>
    <source>
        <strain evidence="2">cv. Jemalong A17</strain>
    </source>
</reference>
<evidence type="ECO:0000313" key="1">
    <source>
        <dbReference type="EMBL" id="RHN79039.1"/>
    </source>
</evidence>
<dbReference type="EMBL" id="PSQE01000001">
    <property type="protein sequence ID" value="RHN79039.1"/>
    <property type="molecule type" value="Genomic_DNA"/>
</dbReference>
<dbReference type="AlphaFoldDB" id="A0A396JLA4"/>